<keyword evidence="1" id="KW-1133">Transmembrane helix</keyword>
<dbReference type="SUPFAM" id="SSF51905">
    <property type="entry name" value="FAD/NAD(P)-binding domain"/>
    <property type="match status" value="1"/>
</dbReference>
<evidence type="ECO:0000313" key="2">
    <source>
        <dbReference type="EMBL" id="OAA74844.1"/>
    </source>
</evidence>
<dbReference type="InterPro" id="IPR036188">
    <property type="entry name" value="FAD/NAD-bd_sf"/>
</dbReference>
<protein>
    <submittedName>
        <fullName evidence="2">Salicylate hydroxylase</fullName>
    </submittedName>
</protein>
<comment type="caution">
    <text evidence="2">The sequence shown here is derived from an EMBL/GenBank/DDBJ whole genome shotgun (WGS) entry which is preliminary data.</text>
</comment>
<dbReference type="AlphaFoldDB" id="A0A162LS35"/>
<keyword evidence="1" id="KW-0472">Membrane</keyword>
<gene>
    <name evidence="2" type="ORF">LEL_06832</name>
</gene>
<dbReference type="EMBL" id="AZHF01000005">
    <property type="protein sequence ID" value="OAA74844.1"/>
    <property type="molecule type" value="Genomic_DNA"/>
</dbReference>
<accession>A0A162LS35</accession>
<keyword evidence="1" id="KW-0812">Transmembrane</keyword>
<sequence>MAASHDHPWLNIAIVGAGVAGVATTFGVLIEDDAKHRVTVLDARVLKKYGVAEEIEACSPELQPVNTRATELGPVSKFGASVADIDAEAERSLLTMENEETFLFDLVIASDEIRSKIPTKTVGSVNVIHPVTAYSINVDRETLKQRKD</sequence>
<feature type="transmembrane region" description="Helical" evidence="1">
    <location>
        <begin position="12"/>
        <end position="30"/>
    </location>
</feature>
<name>A0A162LS35_CORDF</name>
<evidence type="ECO:0000313" key="3">
    <source>
        <dbReference type="Proteomes" id="UP000076881"/>
    </source>
</evidence>
<dbReference type="Proteomes" id="UP000076881">
    <property type="component" value="Unassembled WGS sequence"/>
</dbReference>
<organism evidence="2 3">
    <name type="scientific">Akanthomyces lecanii RCEF 1005</name>
    <dbReference type="NCBI Taxonomy" id="1081108"/>
    <lineage>
        <taxon>Eukaryota</taxon>
        <taxon>Fungi</taxon>
        <taxon>Dikarya</taxon>
        <taxon>Ascomycota</taxon>
        <taxon>Pezizomycotina</taxon>
        <taxon>Sordariomycetes</taxon>
        <taxon>Hypocreomycetidae</taxon>
        <taxon>Hypocreales</taxon>
        <taxon>Cordycipitaceae</taxon>
        <taxon>Akanthomyces</taxon>
        <taxon>Cordyceps confragosa</taxon>
    </lineage>
</organism>
<evidence type="ECO:0000256" key="1">
    <source>
        <dbReference type="SAM" id="Phobius"/>
    </source>
</evidence>
<dbReference type="Gene3D" id="3.50.50.60">
    <property type="entry name" value="FAD/NAD(P)-binding domain"/>
    <property type="match status" value="1"/>
</dbReference>
<dbReference type="STRING" id="1081108.A0A162LS35"/>
<reference evidence="2 3" key="1">
    <citation type="journal article" date="2016" name="Genome Biol. Evol.">
        <title>Divergent and convergent evolution of fungal pathogenicity.</title>
        <authorList>
            <person name="Shang Y."/>
            <person name="Xiao G."/>
            <person name="Zheng P."/>
            <person name="Cen K."/>
            <person name="Zhan S."/>
            <person name="Wang C."/>
        </authorList>
    </citation>
    <scope>NUCLEOTIDE SEQUENCE [LARGE SCALE GENOMIC DNA]</scope>
    <source>
        <strain evidence="2 3">RCEF 1005</strain>
    </source>
</reference>
<proteinExistence type="predicted"/>
<keyword evidence="3" id="KW-1185">Reference proteome</keyword>